<proteinExistence type="inferred from homology"/>
<organism evidence="13 14">
    <name type="scientific">Thermotomaculum hydrothermale</name>
    <dbReference type="NCBI Taxonomy" id="981385"/>
    <lineage>
        <taxon>Bacteria</taxon>
        <taxon>Pseudomonadati</taxon>
        <taxon>Acidobacteriota</taxon>
        <taxon>Holophagae</taxon>
        <taxon>Thermotomaculales</taxon>
        <taxon>Thermotomaculaceae</taxon>
        <taxon>Thermotomaculum</taxon>
    </lineage>
</organism>
<dbReference type="Proteomes" id="UP000595564">
    <property type="component" value="Chromosome"/>
</dbReference>
<evidence type="ECO:0000256" key="10">
    <source>
        <dbReference type="ARBA" id="ARBA00030775"/>
    </source>
</evidence>
<keyword evidence="8 11" id="KW-0472">Membrane</keyword>
<feature type="domain" description="General secretion pathway GspH" evidence="12">
    <location>
        <begin position="42"/>
        <end position="143"/>
    </location>
</feature>
<name>A0A7R6SYN9_9BACT</name>
<keyword evidence="3" id="KW-1003">Cell membrane</keyword>
<evidence type="ECO:0000256" key="11">
    <source>
        <dbReference type="SAM" id="Phobius"/>
    </source>
</evidence>
<sequence length="153" mass="16864">MRKQEGYTLVELVIIIVILSIIGFIAIPKFAGYSESILVKDAKKLESYLSYAQELSMTKSEPYGLCFNTSAKTFSVNKTDCSSSNIIKSPEDRTSELIINLDSNISISPSGTTSIFFNKRGAPNPDGITITLTYNSKSKVVKVEPKTGFVYEQ</sequence>
<dbReference type="GO" id="GO:0015627">
    <property type="term" value="C:type II protein secretion system complex"/>
    <property type="evidence" value="ECO:0007669"/>
    <property type="project" value="InterPro"/>
</dbReference>
<feature type="transmembrane region" description="Helical" evidence="11">
    <location>
        <begin position="6"/>
        <end position="27"/>
    </location>
</feature>
<accession>A0A7R6SYN9</accession>
<evidence type="ECO:0000256" key="5">
    <source>
        <dbReference type="ARBA" id="ARBA00022519"/>
    </source>
</evidence>
<evidence type="ECO:0000256" key="7">
    <source>
        <dbReference type="ARBA" id="ARBA00022989"/>
    </source>
</evidence>
<dbReference type="EMBL" id="AP017470">
    <property type="protein sequence ID" value="BBB32860.1"/>
    <property type="molecule type" value="Genomic_DNA"/>
</dbReference>
<evidence type="ECO:0000256" key="3">
    <source>
        <dbReference type="ARBA" id="ARBA00022475"/>
    </source>
</evidence>
<dbReference type="KEGG" id="thyd:TTHT_1347"/>
<evidence type="ECO:0000256" key="6">
    <source>
        <dbReference type="ARBA" id="ARBA00022692"/>
    </source>
</evidence>
<dbReference type="SUPFAM" id="SSF54523">
    <property type="entry name" value="Pili subunits"/>
    <property type="match status" value="1"/>
</dbReference>
<dbReference type="AlphaFoldDB" id="A0A7R6SYN9"/>
<evidence type="ECO:0000256" key="1">
    <source>
        <dbReference type="ARBA" id="ARBA00004377"/>
    </source>
</evidence>
<evidence type="ECO:0000259" key="12">
    <source>
        <dbReference type="Pfam" id="PF12019"/>
    </source>
</evidence>
<reference evidence="13 14" key="1">
    <citation type="journal article" date="2012" name="Extremophiles">
        <title>Thermotomaculum hydrothermale gen. nov., sp. nov., a novel heterotrophic thermophile within the phylum Acidobacteria from a deep-sea hydrothermal vent chimney in the Southern Okinawa Trough.</title>
        <authorList>
            <person name="Izumi H."/>
            <person name="Nunoura T."/>
            <person name="Miyazaki M."/>
            <person name="Mino S."/>
            <person name="Toki T."/>
            <person name="Takai K."/>
            <person name="Sako Y."/>
            <person name="Sawabe T."/>
            <person name="Nakagawa S."/>
        </authorList>
    </citation>
    <scope>NUCLEOTIDE SEQUENCE [LARGE SCALE GENOMIC DNA]</scope>
    <source>
        <strain evidence="13 14">AC55</strain>
    </source>
</reference>
<keyword evidence="6 11" id="KW-0812">Transmembrane</keyword>
<dbReference type="GO" id="GO:0005886">
    <property type="term" value="C:plasma membrane"/>
    <property type="evidence" value="ECO:0007669"/>
    <property type="project" value="UniProtKB-SubCell"/>
</dbReference>
<comment type="similarity">
    <text evidence="9">Belongs to the GSP H family.</text>
</comment>
<keyword evidence="4" id="KW-0488">Methylation</keyword>
<dbReference type="InterPro" id="IPR022346">
    <property type="entry name" value="T2SS_GspH"/>
</dbReference>
<gene>
    <name evidence="13" type="primary">mshC</name>
    <name evidence="13" type="ORF">TTHT_1347</name>
</gene>
<evidence type="ECO:0000313" key="14">
    <source>
        <dbReference type="Proteomes" id="UP000595564"/>
    </source>
</evidence>
<evidence type="ECO:0000313" key="13">
    <source>
        <dbReference type="EMBL" id="BBB32860.1"/>
    </source>
</evidence>
<comment type="subcellular location">
    <subcellularLocation>
        <location evidence="1">Cell inner membrane</location>
        <topology evidence="1">Single-pass membrane protein</topology>
    </subcellularLocation>
</comment>
<evidence type="ECO:0000256" key="2">
    <source>
        <dbReference type="ARBA" id="ARBA00021549"/>
    </source>
</evidence>
<dbReference type="Gene3D" id="3.30.700.10">
    <property type="entry name" value="Glycoprotein, Type 4 Pilin"/>
    <property type="match status" value="1"/>
</dbReference>
<evidence type="ECO:0000256" key="8">
    <source>
        <dbReference type="ARBA" id="ARBA00023136"/>
    </source>
</evidence>
<dbReference type="PROSITE" id="PS00409">
    <property type="entry name" value="PROKAR_NTER_METHYL"/>
    <property type="match status" value="1"/>
</dbReference>
<keyword evidence="7 11" id="KW-1133">Transmembrane helix</keyword>
<keyword evidence="5" id="KW-0997">Cell inner membrane</keyword>
<dbReference type="Pfam" id="PF12019">
    <property type="entry name" value="GspH"/>
    <property type="match status" value="1"/>
</dbReference>
<protein>
    <recommendedName>
        <fullName evidence="2">Type II secretion system protein H</fullName>
    </recommendedName>
    <alternativeName>
        <fullName evidence="10">General secretion pathway protein H</fullName>
    </alternativeName>
</protein>
<evidence type="ECO:0000256" key="9">
    <source>
        <dbReference type="ARBA" id="ARBA00025772"/>
    </source>
</evidence>
<dbReference type="Pfam" id="PF07963">
    <property type="entry name" value="N_methyl"/>
    <property type="match status" value="1"/>
</dbReference>
<dbReference type="InterPro" id="IPR045584">
    <property type="entry name" value="Pilin-like"/>
</dbReference>
<evidence type="ECO:0000256" key="4">
    <source>
        <dbReference type="ARBA" id="ARBA00022481"/>
    </source>
</evidence>
<dbReference type="RefSeq" id="WP_201327161.1">
    <property type="nucleotide sequence ID" value="NZ_AP017470.1"/>
</dbReference>
<dbReference type="GO" id="GO:0015628">
    <property type="term" value="P:protein secretion by the type II secretion system"/>
    <property type="evidence" value="ECO:0007669"/>
    <property type="project" value="InterPro"/>
</dbReference>
<dbReference type="InterPro" id="IPR012902">
    <property type="entry name" value="N_methyl_site"/>
</dbReference>
<keyword evidence="14" id="KW-1185">Reference proteome</keyword>